<dbReference type="OrthoDB" id="309640at2759"/>
<evidence type="ECO:0000313" key="2">
    <source>
        <dbReference type="EMBL" id="KCV70147.1"/>
    </source>
</evidence>
<organism evidence="2">
    <name type="scientific">Fonticula alba</name>
    <name type="common">Slime mold</name>
    <dbReference type="NCBI Taxonomy" id="691883"/>
    <lineage>
        <taxon>Eukaryota</taxon>
        <taxon>Rotosphaerida</taxon>
        <taxon>Fonticulaceae</taxon>
        <taxon>Fonticula</taxon>
    </lineage>
</organism>
<dbReference type="InterPro" id="IPR035959">
    <property type="entry name" value="RutC-like_sf"/>
</dbReference>
<proteinExistence type="predicted"/>
<dbReference type="Proteomes" id="UP000030693">
    <property type="component" value="Unassembled WGS sequence"/>
</dbReference>
<dbReference type="EMBL" id="KB932205">
    <property type="protein sequence ID" value="KCV70147.1"/>
    <property type="molecule type" value="Genomic_DNA"/>
</dbReference>
<dbReference type="CDD" id="cd02199">
    <property type="entry name" value="YjgF_YER057c_UK114_like_1"/>
    <property type="match status" value="1"/>
</dbReference>
<name>A0A058Z9F4_FONAL</name>
<dbReference type="AlphaFoldDB" id="A0A058Z9F4"/>
<dbReference type="PANTHER" id="PTHR43760:SF1">
    <property type="entry name" value="ENDORIBONUCLEASE L-PSP_CHORISMATE MUTASE-LIKE DOMAIN-CONTAINING PROTEIN"/>
    <property type="match status" value="1"/>
</dbReference>
<keyword evidence="3" id="KW-1185">Reference proteome</keyword>
<accession>A0A058Z9F4</accession>
<dbReference type="GeneID" id="20528331"/>
<dbReference type="STRING" id="691883.A0A058Z9F4"/>
<dbReference type="Pfam" id="PF14588">
    <property type="entry name" value="YjgF_endoribonc"/>
    <property type="match status" value="1"/>
</dbReference>
<dbReference type="SUPFAM" id="SSF55298">
    <property type="entry name" value="YjgF-like"/>
    <property type="match status" value="1"/>
</dbReference>
<sequence>MRSRPGNTDGVVSPLPPPAPAVATLWQTLSRGNRPGPRVRWYIVASSGPGALAQSNYCNAVQTGNLVFLAGHLPFDKDGKVITGKLGAGMSVEEGQAAARAAALGLVSTLNQHLNGDLERVSRIVKMSALINCTPDFSMHPAVANGASDTMVQVFGSAIGSHARCAAGFISLPLEAAVEVELIVEVSDDVNASPKAHI</sequence>
<dbReference type="eggNOG" id="ENOG502S4DU">
    <property type="taxonomic scope" value="Eukaryota"/>
</dbReference>
<evidence type="ECO:0000313" key="3">
    <source>
        <dbReference type="Proteomes" id="UP000030693"/>
    </source>
</evidence>
<protein>
    <recommendedName>
        <fullName evidence="1">Endoribonuclease L-PSP/chorismate mutase-like domain-containing protein</fullName>
    </recommendedName>
</protein>
<dbReference type="OMA" id="CVEIEMI"/>
<dbReference type="PANTHER" id="PTHR43760">
    <property type="entry name" value="ENDORIBONUCLEASE-RELATED"/>
    <property type="match status" value="1"/>
</dbReference>
<gene>
    <name evidence="2" type="ORF">H696_03606</name>
</gene>
<evidence type="ECO:0000259" key="1">
    <source>
        <dbReference type="Pfam" id="PF14588"/>
    </source>
</evidence>
<dbReference type="Gene3D" id="3.30.1330.40">
    <property type="entry name" value="RutC-like"/>
    <property type="match status" value="1"/>
</dbReference>
<feature type="domain" description="Endoribonuclease L-PSP/chorismate mutase-like" evidence="1">
    <location>
        <begin position="52"/>
        <end position="185"/>
    </location>
</feature>
<dbReference type="RefSeq" id="XP_009495753.1">
    <property type="nucleotide sequence ID" value="XM_009497478.1"/>
</dbReference>
<dbReference type="InterPro" id="IPR013813">
    <property type="entry name" value="Endoribo_LPSP/chorism_mut-like"/>
</dbReference>
<reference evidence="2" key="1">
    <citation type="submission" date="2013-04" db="EMBL/GenBank/DDBJ databases">
        <title>The Genome Sequence of Fonticula alba ATCC 38817.</title>
        <authorList>
            <consortium name="The Broad Institute Genomics Platform"/>
            <person name="Russ C."/>
            <person name="Cuomo C."/>
            <person name="Burger G."/>
            <person name="Gray M.W."/>
            <person name="Holland P.W.H."/>
            <person name="King N."/>
            <person name="Lang F.B.F."/>
            <person name="Roger A.J."/>
            <person name="Ruiz-Trillo I."/>
            <person name="Brown M."/>
            <person name="Walker B."/>
            <person name="Young S."/>
            <person name="Zeng Q."/>
            <person name="Gargeya S."/>
            <person name="Fitzgerald M."/>
            <person name="Haas B."/>
            <person name="Abouelleil A."/>
            <person name="Allen A.W."/>
            <person name="Alvarado L."/>
            <person name="Arachchi H.M."/>
            <person name="Berlin A.M."/>
            <person name="Chapman S.B."/>
            <person name="Gainer-Dewar J."/>
            <person name="Goldberg J."/>
            <person name="Griggs A."/>
            <person name="Gujja S."/>
            <person name="Hansen M."/>
            <person name="Howarth C."/>
            <person name="Imamovic A."/>
            <person name="Ireland A."/>
            <person name="Larimer J."/>
            <person name="McCowan C."/>
            <person name="Murphy C."/>
            <person name="Pearson M."/>
            <person name="Poon T.W."/>
            <person name="Priest M."/>
            <person name="Roberts A."/>
            <person name="Saif S."/>
            <person name="Shea T."/>
            <person name="Sisk P."/>
            <person name="Sykes S."/>
            <person name="Wortman J."/>
            <person name="Nusbaum C."/>
            <person name="Birren B."/>
        </authorList>
    </citation>
    <scope>NUCLEOTIDE SEQUENCE [LARGE SCALE GENOMIC DNA]</scope>
    <source>
        <strain evidence="2">ATCC 38817</strain>
    </source>
</reference>